<name>A0A2T1GJH5_9CYAN</name>
<reference evidence="2 3" key="1">
    <citation type="submission" date="2018-03" db="EMBL/GenBank/DDBJ databases">
        <title>The ancient ancestry and fast evolution of plastids.</title>
        <authorList>
            <person name="Moore K.R."/>
            <person name="Magnabosco C."/>
            <person name="Momper L."/>
            <person name="Gold D.A."/>
            <person name="Bosak T."/>
            <person name="Fournier G.P."/>
        </authorList>
    </citation>
    <scope>NUCLEOTIDE SEQUENCE [LARGE SCALE GENOMIC DNA]</scope>
    <source>
        <strain evidence="2 3">CCALA 037</strain>
    </source>
</reference>
<comment type="caution">
    <text evidence="2">The sequence shown here is derived from an EMBL/GenBank/DDBJ whole genome shotgun (WGS) entry which is preliminary data.</text>
</comment>
<feature type="coiled-coil region" evidence="1">
    <location>
        <begin position="20"/>
        <end position="47"/>
    </location>
</feature>
<sequence>MKAQPIVPDAAVNRRLIDNLRQARLDFEEVDLQLEELVAKFDELIRQQKLKRIKQKQKM</sequence>
<keyword evidence="3" id="KW-1185">Reference proteome</keyword>
<evidence type="ECO:0000313" key="2">
    <source>
        <dbReference type="EMBL" id="PSB57940.1"/>
    </source>
</evidence>
<dbReference type="Proteomes" id="UP000238937">
    <property type="component" value="Unassembled WGS sequence"/>
</dbReference>
<keyword evidence="1" id="KW-0175">Coiled coil</keyword>
<accession>A0A2T1GJH5</accession>
<dbReference type="AlphaFoldDB" id="A0A2T1GJH5"/>
<dbReference type="RefSeq" id="WP_106301830.1">
    <property type="nucleotide sequence ID" value="NZ_PVWO01000055.1"/>
</dbReference>
<proteinExistence type="predicted"/>
<evidence type="ECO:0000256" key="1">
    <source>
        <dbReference type="SAM" id="Coils"/>
    </source>
</evidence>
<organism evidence="2 3">
    <name type="scientific">Chamaesiphon polymorphus CCALA 037</name>
    <dbReference type="NCBI Taxonomy" id="2107692"/>
    <lineage>
        <taxon>Bacteria</taxon>
        <taxon>Bacillati</taxon>
        <taxon>Cyanobacteriota</taxon>
        <taxon>Cyanophyceae</taxon>
        <taxon>Gomontiellales</taxon>
        <taxon>Chamaesiphonaceae</taxon>
        <taxon>Chamaesiphon</taxon>
    </lineage>
</organism>
<evidence type="ECO:0000313" key="3">
    <source>
        <dbReference type="Proteomes" id="UP000238937"/>
    </source>
</evidence>
<protein>
    <submittedName>
        <fullName evidence="2">Uncharacterized protein</fullName>
    </submittedName>
</protein>
<gene>
    <name evidence="2" type="ORF">C7B77_06610</name>
</gene>
<dbReference type="EMBL" id="PVWO01000055">
    <property type="protein sequence ID" value="PSB57940.1"/>
    <property type="molecule type" value="Genomic_DNA"/>
</dbReference>
<dbReference type="OrthoDB" id="464730at2"/>